<gene>
    <name evidence="4" type="ORF">ALO67_03956</name>
</gene>
<comment type="caution">
    <text evidence="4">The sequence shown here is derived from an EMBL/GenBank/DDBJ whole genome shotgun (WGS) entry which is preliminary data.</text>
</comment>
<dbReference type="InterPro" id="IPR042099">
    <property type="entry name" value="ANL_N_sf"/>
</dbReference>
<reference evidence="4 5" key="1">
    <citation type="submission" date="2015-09" db="EMBL/GenBank/DDBJ databases">
        <title>Genome announcement of multiple Pseudomonas syringae strains.</title>
        <authorList>
            <person name="Thakur S."/>
            <person name="Wang P.W."/>
            <person name="Gong Y."/>
            <person name="Weir B.S."/>
            <person name="Guttman D.S."/>
        </authorList>
    </citation>
    <scope>NUCLEOTIDE SEQUENCE [LARGE SCALE GENOMIC DNA]</scope>
    <source>
        <strain evidence="4 5">ICMP9623</strain>
    </source>
</reference>
<dbReference type="InterPro" id="IPR000873">
    <property type="entry name" value="AMP-dep_synth/lig_dom"/>
</dbReference>
<proteinExistence type="predicted"/>
<dbReference type="PROSITE" id="PS50075">
    <property type="entry name" value="CARRIER"/>
    <property type="match status" value="1"/>
</dbReference>
<evidence type="ECO:0000259" key="3">
    <source>
        <dbReference type="PROSITE" id="PS50075"/>
    </source>
</evidence>
<dbReference type="PANTHER" id="PTHR45527">
    <property type="entry name" value="NONRIBOSOMAL PEPTIDE SYNTHETASE"/>
    <property type="match status" value="1"/>
</dbReference>
<dbReference type="SUPFAM" id="SSF47336">
    <property type="entry name" value="ACP-like"/>
    <property type="match status" value="1"/>
</dbReference>
<name>A0AB34U8L3_PSEA0</name>
<accession>A0AB34U8L3</accession>
<dbReference type="SUPFAM" id="SSF56801">
    <property type="entry name" value="Acetyl-CoA synthetase-like"/>
    <property type="match status" value="1"/>
</dbReference>
<dbReference type="InterPro" id="IPR020845">
    <property type="entry name" value="AMP-binding_CS"/>
</dbReference>
<dbReference type="InterPro" id="IPR036736">
    <property type="entry name" value="ACP-like_sf"/>
</dbReference>
<dbReference type="GO" id="GO:0005737">
    <property type="term" value="C:cytoplasm"/>
    <property type="evidence" value="ECO:0007669"/>
    <property type="project" value="TreeGrafter"/>
</dbReference>
<dbReference type="SMART" id="SM00823">
    <property type="entry name" value="PKS_PP"/>
    <property type="match status" value="1"/>
</dbReference>
<feature type="domain" description="Carrier" evidence="3">
    <location>
        <begin position="910"/>
        <end position="985"/>
    </location>
</feature>
<dbReference type="GO" id="GO:0043041">
    <property type="term" value="P:amino acid activation for nonribosomal peptide biosynthetic process"/>
    <property type="evidence" value="ECO:0007669"/>
    <property type="project" value="TreeGrafter"/>
</dbReference>
<dbReference type="Gene3D" id="3.30.559.30">
    <property type="entry name" value="Nonribosomal peptide synthetase, condensation domain"/>
    <property type="match status" value="1"/>
</dbReference>
<evidence type="ECO:0000256" key="2">
    <source>
        <dbReference type="ARBA" id="ARBA00022553"/>
    </source>
</evidence>
<dbReference type="InterPro" id="IPR020806">
    <property type="entry name" value="PKS_PP-bd"/>
</dbReference>
<organism evidence="4 5">
    <name type="scientific">Pseudomonas amygdali pv. hibisci</name>
    <dbReference type="NCBI Taxonomy" id="251723"/>
    <lineage>
        <taxon>Bacteria</taxon>
        <taxon>Pseudomonadati</taxon>
        <taxon>Pseudomonadota</taxon>
        <taxon>Gammaproteobacteria</taxon>
        <taxon>Pseudomonadales</taxon>
        <taxon>Pseudomonadaceae</taxon>
        <taxon>Pseudomonas</taxon>
        <taxon>Pseudomonas amygdali</taxon>
    </lineage>
</organism>
<protein>
    <submittedName>
        <fullName evidence="4">Peptide synthetase</fullName>
    </submittedName>
</protein>
<dbReference type="SUPFAM" id="SSF52777">
    <property type="entry name" value="CoA-dependent acyltransferases"/>
    <property type="match status" value="1"/>
</dbReference>
<evidence type="ECO:0000256" key="1">
    <source>
        <dbReference type="ARBA" id="ARBA00022450"/>
    </source>
</evidence>
<dbReference type="PANTHER" id="PTHR45527:SF1">
    <property type="entry name" value="FATTY ACID SYNTHASE"/>
    <property type="match status" value="1"/>
</dbReference>
<dbReference type="AlphaFoldDB" id="A0AB34U8L3"/>
<dbReference type="RefSeq" id="WP_054097926.1">
    <property type="nucleotide sequence ID" value="NZ_LJQN01000067.1"/>
</dbReference>
<dbReference type="Gene3D" id="3.30.559.10">
    <property type="entry name" value="Chloramphenicol acetyltransferase-like domain"/>
    <property type="match status" value="1"/>
</dbReference>
<sequence>MSLSSLSLPQLQAYGRGSFSEGRAEVICSTFSLSNEIPVEKLRQWAGDLLLEANIPLPGMEQRCPVDIAQASSLDRACERIVQVLRQGDCPCALTQVSINGAAWLIAVARPWVFDADGLSRFVHRVLECAQGVVKGADEQSSYLDYVQWQRELMASPEAQFGKQFWTRMALSFRPLCDLRIGERLETVAPWRASFSTLSLEPIFAQRLESIAARLRVSIDALVLSSWLVVLERLLPEETKDLVVVVADSADEGFGDLLGRLGFELPMTFNVADSSPFASLAKHVDKQLEEGGEWKECFYEQHLSIDADRLGARFSTRTLQHFDGQDTSCREHLHPPFAPSSCLEAIFVRGPQPALALCADAACYSQATLDFLLGQLHRTLMRASDDVMASVGQLKAPDALAEQSSVTQVGGSDETAPQSVPERINEVIDQHAQTIAIEYGARSWTYRELGLLVEEQVRTLEQCGVGIEQCVGLTVSDPLRYLVAALAVWRLGAHFVALGENLPQARMQQIIERTGVRVIVDPDGGLRTHGMPMTACAPSLLRPPLHPDLLAYVIFTSGTSGEPRAVAVSHRALANQLAALTRQLPLEPGAIVLGRTTATFDASLWEWMLAFCAGARLLVMGPLEASSERAIIAALEQRPISIVQMTPSLLARCLRVGGADALAKPAHVLVGGEPLDGSLVAAVVERGGTLVNAYGPAETCINASLFRAARDAYPRTVPIGEPLDGYVFYVVDRALRPVPLGSCGMLCIGGAGLARGLVGAPGATAHAFVPDPFSHRPGARMYVTGDLSRRLPNGNIEFVARRDDQLKINGVRIDSAEVLAAIKAERSVRDATLIQLREPAVSLVACVVPVSANHFSVDALNAALRLRLPMSMCPARIIVLDTLALDAHGKVDRRALAAIAQAQLESTYVAPRTPTEVGVAQCWCSVLDVEQVGVHDNFFMNGGHSLSFSRLIVALREKFGISLSLGSVIDAPSIAALAAHIDMQLKPDS</sequence>
<dbReference type="Gene3D" id="3.30.300.30">
    <property type="match status" value="1"/>
</dbReference>
<dbReference type="PROSITE" id="PS00455">
    <property type="entry name" value="AMP_BINDING"/>
    <property type="match status" value="1"/>
</dbReference>
<dbReference type="InterPro" id="IPR009081">
    <property type="entry name" value="PP-bd_ACP"/>
</dbReference>
<dbReference type="GO" id="GO:0044550">
    <property type="term" value="P:secondary metabolite biosynthetic process"/>
    <property type="evidence" value="ECO:0007669"/>
    <property type="project" value="TreeGrafter"/>
</dbReference>
<dbReference type="Gene3D" id="3.40.50.12780">
    <property type="entry name" value="N-terminal domain of ligase-like"/>
    <property type="match status" value="1"/>
</dbReference>
<keyword evidence="2" id="KW-0597">Phosphoprotein</keyword>
<keyword evidence="1" id="KW-0596">Phosphopantetheine</keyword>
<evidence type="ECO:0000313" key="5">
    <source>
        <dbReference type="Proteomes" id="UP000050545"/>
    </source>
</evidence>
<dbReference type="EMBL" id="LJQN01000067">
    <property type="protein sequence ID" value="KPX55528.1"/>
    <property type="molecule type" value="Genomic_DNA"/>
</dbReference>
<dbReference type="Gene3D" id="1.10.1200.10">
    <property type="entry name" value="ACP-like"/>
    <property type="match status" value="1"/>
</dbReference>
<dbReference type="Pfam" id="PF00550">
    <property type="entry name" value="PP-binding"/>
    <property type="match status" value="1"/>
</dbReference>
<dbReference type="CDD" id="cd05930">
    <property type="entry name" value="A_NRPS"/>
    <property type="match status" value="1"/>
</dbReference>
<dbReference type="Pfam" id="PF00501">
    <property type="entry name" value="AMP-binding"/>
    <property type="match status" value="1"/>
</dbReference>
<dbReference type="Proteomes" id="UP000050545">
    <property type="component" value="Unassembled WGS sequence"/>
</dbReference>
<evidence type="ECO:0000313" key="4">
    <source>
        <dbReference type="EMBL" id="KPX55528.1"/>
    </source>
</evidence>
<dbReference type="InterPro" id="IPR023213">
    <property type="entry name" value="CAT-like_dom_sf"/>
</dbReference>
<dbReference type="InterPro" id="IPR045851">
    <property type="entry name" value="AMP-bd_C_sf"/>
</dbReference>
<dbReference type="GO" id="GO:0031177">
    <property type="term" value="F:phosphopantetheine binding"/>
    <property type="evidence" value="ECO:0007669"/>
    <property type="project" value="InterPro"/>
</dbReference>